<keyword evidence="3 5" id="KW-1133">Transmembrane helix</keyword>
<accession>A0ABS4AP24</accession>
<feature type="transmembrane region" description="Helical" evidence="5">
    <location>
        <begin position="106"/>
        <end position="128"/>
    </location>
</feature>
<evidence type="ECO:0000256" key="2">
    <source>
        <dbReference type="ARBA" id="ARBA00022692"/>
    </source>
</evidence>
<keyword evidence="7" id="KW-1185">Reference proteome</keyword>
<evidence type="ECO:0000256" key="4">
    <source>
        <dbReference type="ARBA" id="ARBA00023136"/>
    </source>
</evidence>
<dbReference type="EMBL" id="JAGIYZ010000002">
    <property type="protein sequence ID" value="MBP0463114.1"/>
    <property type="molecule type" value="Genomic_DNA"/>
</dbReference>
<comment type="function">
    <text evidence="5">Part of the twin-arginine translocation (Tat) system that transports large folded proteins containing a characteristic twin-arginine motif in their signal peptide across membranes. Together with TatB, TatC is part of a receptor directly interacting with Tat signal peptides.</text>
</comment>
<feature type="transmembrane region" description="Helical" evidence="5">
    <location>
        <begin position="162"/>
        <end position="188"/>
    </location>
</feature>
<proteinExistence type="inferred from homology"/>
<feature type="transmembrane region" description="Helical" evidence="5">
    <location>
        <begin position="14"/>
        <end position="32"/>
    </location>
</feature>
<comment type="caution">
    <text evidence="5">Lacks conserved residue(s) required for the propagation of feature annotation.</text>
</comment>
<keyword evidence="4 5" id="KW-0472">Membrane</keyword>
<comment type="subcellular location">
    <subcellularLocation>
        <location evidence="5">Cell membrane</location>
        <topology evidence="5">Multi-pass membrane protein</topology>
    </subcellularLocation>
    <subcellularLocation>
        <location evidence="1">Membrane</location>
        <topology evidence="1">Multi-pass membrane protein</topology>
    </subcellularLocation>
</comment>
<dbReference type="InterPro" id="IPR002033">
    <property type="entry name" value="TatC"/>
</dbReference>
<evidence type="ECO:0000313" key="7">
    <source>
        <dbReference type="Proteomes" id="UP000680815"/>
    </source>
</evidence>
<keyword evidence="5" id="KW-1003">Cell membrane</keyword>
<dbReference type="PRINTS" id="PR01840">
    <property type="entry name" value="TATCFAMILY"/>
</dbReference>
<keyword evidence="5" id="KW-0653">Protein transport</keyword>
<evidence type="ECO:0000256" key="3">
    <source>
        <dbReference type="ARBA" id="ARBA00022989"/>
    </source>
</evidence>
<keyword evidence="5" id="KW-0811">Translocation</keyword>
<evidence type="ECO:0000313" key="6">
    <source>
        <dbReference type="EMBL" id="MBP0463114.1"/>
    </source>
</evidence>
<comment type="subunit">
    <text evidence="5">The Tat system comprises two distinct complexes: a TatABC complex, containing multiple copies of TatA, TatB and TatC subunits, and a separate TatA complex, containing only TatA subunits. Substrates initially bind to the TatABC complex, which probably triggers association of the separate TatA complex to form the active translocon.</text>
</comment>
<gene>
    <name evidence="5 6" type="primary">tatC</name>
    <name evidence="6" type="ORF">J5Y09_04260</name>
</gene>
<sequence>MPLMDHLRELRQRVLWAVGAFIIAFAVCYYFSQQIYAFLAQPLADILAKQPNAPDRRMIFTQLYEAFFTYLKVAFFGAVFFSFPMWATQLWLFVAPGLYRSEKRAILPFLVASPFLFLLGAALAYYFIFPLAWQFFISFETPAGSGGIPVQLEAKVGEYLSLVMHMILAFGIAFQLPVLLTLLCRVGILNVETLRKGRRYAIVIMFVVAAIITPPDIISQIGLAVPLILLYEISILAARWMAPKPNDDAR</sequence>
<comment type="similarity">
    <text evidence="5">Belongs to the TatC family.</text>
</comment>
<keyword evidence="5" id="KW-0813">Transport</keyword>
<evidence type="ECO:0000256" key="1">
    <source>
        <dbReference type="ARBA" id="ARBA00004141"/>
    </source>
</evidence>
<dbReference type="NCBIfam" id="TIGR00945">
    <property type="entry name" value="tatC"/>
    <property type="match status" value="1"/>
</dbReference>
<keyword evidence="2 5" id="KW-0812">Transmembrane</keyword>
<dbReference type="RefSeq" id="WP_209350536.1">
    <property type="nucleotide sequence ID" value="NZ_JAGIYZ010000002.1"/>
</dbReference>
<feature type="transmembrane region" description="Helical" evidence="5">
    <location>
        <begin position="200"/>
        <end position="217"/>
    </location>
</feature>
<dbReference type="PANTHER" id="PTHR30371">
    <property type="entry name" value="SEC-INDEPENDENT PROTEIN TRANSLOCASE PROTEIN TATC"/>
    <property type="match status" value="1"/>
</dbReference>
<evidence type="ECO:0000256" key="5">
    <source>
        <dbReference type="HAMAP-Rule" id="MF_00902"/>
    </source>
</evidence>
<dbReference type="Proteomes" id="UP000680815">
    <property type="component" value="Unassembled WGS sequence"/>
</dbReference>
<dbReference type="HAMAP" id="MF_00902">
    <property type="entry name" value="TatC"/>
    <property type="match status" value="1"/>
</dbReference>
<name>A0ABS4AP24_9PROT</name>
<organism evidence="6 7">
    <name type="scientific">Roseomonas nitratireducens</name>
    <dbReference type="NCBI Taxonomy" id="2820810"/>
    <lineage>
        <taxon>Bacteria</taxon>
        <taxon>Pseudomonadati</taxon>
        <taxon>Pseudomonadota</taxon>
        <taxon>Alphaproteobacteria</taxon>
        <taxon>Acetobacterales</taxon>
        <taxon>Roseomonadaceae</taxon>
        <taxon>Roseomonas</taxon>
    </lineage>
</organism>
<dbReference type="Pfam" id="PF00902">
    <property type="entry name" value="TatC"/>
    <property type="match status" value="1"/>
</dbReference>
<dbReference type="PANTHER" id="PTHR30371:SF0">
    <property type="entry name" value="SEC-INDEPENDENT PROTEIN TRANSLOCASE PROTEIN TATC, CHLOROPLASTIC-RELATED"/>
    <property type="match status" value="1"/>
</dbReference>
<feature type="transmembrane region" description="Helical" evidence="5">
    <location>
        <begin position="73"/>
        <end position="94"/>
    </location>
</feature>
<protein>
    <recommendedName>
        <fullName evidence="5">Sec-independent protein translocase protein TatC</fullName>
    </recommendedName>
</protein>
<comment type="caution">
    <text evidence="6">The sequence shown here is derived from an EMBL/GenBank/DDBJ whole genome shotgun (WGS) entry which is preliminary data.</text>
</comment>
<reference evidence="6 7" key="1">
    <citation type="submission" date="2021-03" db="EMBL/GenBank/DDBJ databases">
        <authorList>
            <person name="So Y."/>
        </authorList>
    </citation>
    <scope>NUCLEOTIDE SEQUENCE [LARGE SCALE GENOMIC DNA]</scope>
    <source>
        <strain evidence="6 7">PWR1</strain>
    </source>
</reference>